<dbReference type="AlphaFoldDB" id="A0A9P8NY96"/>
<dbReference type="Pfam" id="PF01554">
    <property type="entry name" value="MatE"/>
    <property type="match status" value="2"/>
</dbReference>
<dbReference type="PANTHER" id="PTHR11206">
    <property type="entry name" value="MULTIDRUG RESISTANCE PROTEIN"/>
    <property type="match status" value="1"/>
</dbReference>
<evidence type="ECO:0000256" key="7">
    <source>
        <dbReference type="SAM" id="Phobius"/>
    </source>
</evidence>
<keyword evidence="4 7" id="KW-1133">Transmembrane helix</keyword>
<sequence length="579" mass="63379">MSLDETLNAGTPAILSGGGPRRGSITQMGSPVFLKHSGSLCSIHGNETTPLLDPENPRDYSSSNQESYIQTRRASLLSSKFNGFGLTPIKSGDTILEVSTTIKEETLLLFKTSIPLIATFLLQYSLTIASVFSAGSIGSQELAAVSLSNLLANISSYGIIQGIASSLSTLCPQAYGRKDYEAVGLNVLRCYLMLWVMFVPIFIFWYWGSYPLLIRIVPDEHLCELASLYLRRLIYGVPGFMTFEVVKQFLQAQGAFQASTYVLIICAPLNLLLNYILVWDKHIGMGFIGAPTAVVATNWCMALMLVFYAYFVQGPKCFCRLSMQVFTNWKRAIALAAPGVMMIEAEWLAFEILSVASSRFGTASLAAQSVVSTTIVTIYQIPFAISVAASTRVAWFVGSASRNAAKKATTAAFRVAGMFGIFNATILATFRFDIARLFSQDPVVIQLAGKVLILGAIYQVSDVVSCVTGGILRGQGRQYIGGWLNLFSYYCLALPAAFVLAFRFHMELFGLWIGMVIALFFVSCCQSYFVVTSDWDYIIKCSIEDGMAHQSDNTLRPTKSTSSFIDHNLLSPTISVTSN</sequence>
<evidence type="ECO:0000256" key="3">
    <source>
        <dbReference type="ARBA" id="ARBA00022692"/>
    </source>
</evidence>
<feature type="transmembrane region" description="Helical" evidence="7">
    <location>
        <begin position="187"/>
        <end position="208"/>
    </location>
</feature>
<evidence type="ECO:0000313" key="9">
    <source>
        <dbReference type="Proteomes" id="UP000769157"/>
    </source>
</evidence>
<feature type="transmembrane region" description="Helical" evidence="7">
    <location>
        <begin position="370"/>
        <end position="390"/>
    </location>
</feature>
<dbReference type="GO" id="GO:0042910">
    <property type="term" value="F:xenobiotic transmembrane transporter activity"/>
    <property type="evidence" value="ECO:0007669"/>
    <property type="project" value="InterPro"/>
</dbReference>
<evidence type="ECO:0000256" key="4">
    <source>
        <dbReference type="ARBA" id="ARBA00022989"/>
    </source>
</evidence>
<feature type="region of interest" description="Disordered" evidence="6">
    <location>
        <begin position="1"/>
        <end position="28"/>
    </location>
</feature>
<comment type="caution">
    <text evidence="8">The sequence shown here is derived from an EMBL/GenBank/DDBJ whole genome shotgun (WGS) entry which is preliminary data.</text>
</comment>
<feature type="transmembrane region" description="Helical" evidence="7">
    <location>
        <begin position="510"/>
        <end position="531"/>
    </location>
</feature>
<name>A0A9P8NY96_9ASCO</name>
<dbReference type="NCBIfam" id="TIGR00797">
    <property type="entry name" value="matE"/>
    <property type="match status" value="1"/>
</dbReference>
<accession>A0A9P8NY96</accession>
<feature type="transmembrane region" description="Helical" evidence="7">
    <location>
        <begin position="411"/>
        <end position="432"/>
    </location>
</feature>
<keyword evidence="9" id="KW-1185">Reference proteome</keyword>
<organism evidence="8 9">
    <name type="scientific">Ogataea philodendri</name>
    <dbReference type="NCBI Taxonomy" id="1378263"/>
    <lineage>
        <taxon>Eukaryota</taxon>
        <taxon>Fungi</taxon>
        <taxon>Dikarya</taxon>
        <taxon>Ascomycota</taxon>
        <taxon>Saccharomycotina</taxon>
        <taxon>Pichiomycetes</taxon>
        <taxon>Pichiales</taxon>
        <taxon>Pichiaceae</taxon>
        <taxon>Ogataea</taxon>
    </lineage>
</organism>
<dbReference type="GeneID" id="70237862"/>
<feature type="transmembrane region" description="Helical" evidence="7">
    <location>
        <begin position="154"/>
        <end position="175"/>
    </location>
</feature>
<dbReference type="InterPro" id="IPR002528">
    <property type="entry name" value="MATE_fam"/>
</dbReference>
<evidence type="ECO:0008006" key="10">
    <source>
        <dbReference type="Google" id="ProtNLM"/>
    </source>
</evidence>
<evidence type="ECO:0000256" key="5">
    <source>
        <dbReference type="ARBA" id="ARBA00023136"/>
    </source>
</evidence>
<evidence type="ECO:0000313" key="8">
    <source>
        <dbReference type="EMBL" id="KAH3661720.1"/>
    </source>
</evidence>
<dbReference type="GO" id="GO:0015297">
    <property type="term" value="F:antiporter activity"/>
    <property type="evidence" value="ECO:0007669"/>
    <property type="project" value="InterPro"/>
</dbReference>
<keyword evidence="5 7" id="KW-0472">Membrane</keyword>
<comment type="subcellular location">
    <subcellularLocation>
        <location evidence="1">Membrane</location>
        <topology evidence="1">Multi-pass membrane protein</topology>
    </subcellularLocation>
</comment>
<dbReference type="GO" id="GO:0016020">
    <property type="term" value="C:membrane"/>
    <property type="evidence" value="ECO:0007669"/>
    <property type="project" value="UniProtKB-SubCell"/>
</dbReference>
<dbReference type="InterPro" id="IPR045069">
    <property type="entry name" value="MATE_euk"/>
</dbReference>
<reference evidence="8" key="2">
    <citation type="submission" date="2021-01" db="EMBL/GenBank/DDBJ databases">
        <authorList>
            <person name="Schikora-Tamarit M.A."/>
        </authorList>
    </citation>
    <scope>NUCLEOTIDE SEQUENCE</scope>
    <source>
        <strain evidence="8">CBS6075</strain>
    </source>
</reference>
<feature type="transmembrane region" description="Helical" evidence="7">
    <location>
        <begin position="283"/>
        <end position="311"/>
    </location>
</feature>
<feature type="region of interest" description="Disordered" evidence="6">
    <location>
        <begin position="45"/>
        <end position="65"/>
    </location>
</feature>
<evidence type="ECO:0000256" key="6">
    <source>
        <dbReference type="SAM" id="MobiDB-lite"/>
    </source>
</evidence>
<dbReference type="Proteomes" id="UP000769157">
    <property type="component" value="Unassembled WGS sequence"/>
</dbReference>
<feature type="transmembrane region" description="Helical" evidence="7">
    <location>
        <begin position="332"/>
        <end position="350"/>
    </location>
</feature>
<dbReference type="RefSeq" id="XP_046058824.1">
    <property type="nucleotide sequence ID" value="XM_046207130.1"/>
</dbReference>
<keyword evidence="3 7" id="KW-0812">Transmembrane</keyword>
<comment type="similarity">
    <text evidence="2">Belongs to the multi antimicrobial extrusion (MATE) (TC 2.A.66.1) family.</text>
</comment>
<dbReference type="GO" id="GO:1990961">
    <property type="term" value="P:xenobiotic detoxification by transmembrane export across the plasma membrane"/>
    <property type="evidence" value="ECO:0007669"/>
    <property type="project" value="InterPro"/>
</dbReference>
<protein>
    <recommendedName>
        <fullName evidence="10">MATE efflux family protein</fullName>
    </recommendedName>
</protein>
<gene>
    <name evidence="8" type="ORF">OGAPHI_005898</name>
</gene>
<evidence type="ECO:0000256" key="1">
    <source>
        <dbReference type="ARBA" id="ARBA00004141"/>
    </source>
</evidence>
<evidence type="ECO:0000256" key="2">
    <source>
        <dbReference type="ARBA" id="ARBA00010199"/>
    </source>
</evidence>
<dbReference type="OrthoDB" id="2126698at2759"/>
<feature type="transmembrane region" description="Helical" evidence="7">
    <location>
        <begin position="484"/>
        <end position="504"/>
    </location>
</feature>
<dbReference type="EMBL" id="JAEUBE010000414">
    <property type="protein sequence ID" value="KAH3661720.1"/>
    <property type="molecule type" value="Genomic_DNA"/>
</dbReference>
<dbReference type="CDD" id="cd13132">
    <property type="entry name" value="MATE_eukaryotic"/>
    <property type="match status" value="1"/>
</dbReference>
<proteinExistence type="inferred from homology"/>
<feature type="transmembrane region" description="Helical" evidence="7">
    <location>
        <begin position="113"/>
        <end position="134"/>
    </location>
</feature>
<reference evidence="8" key="1">
    <citation type="journal article" date="2021" name="Open Biol.">
        <title>Shared evolutionary footprints suggest mitochondrial oxidative damage underlies multiple complex I losses in fungi.</title>
        <authorList>
            <person name="Schikora-Tamarit M.A."/>
            <person name="Marcet-Houben M."/>
            <person name="Nosek J."/>
            <person name="Gabaldon T."/>
        </authorList>
    </citation>
    <scope>NUCLEOTIDE SEQUENCE</scope>
    <source>
        <strain evidence="8">CBS6075</strain>
    </source>
</reference>
<feature type="transmembrane region" description="Helical" evidence="7">
    <location>
        <begin position="258"/>
        <end position="277"/>
    </location>
</feature>